<reference evidence="1" key="2">
    <citation type="submission" date="2022-10" db="EMBL/GenBank/DDBJ databases">
        <authorList>
            <consortium name="ENA_rothamsted_submissions"/>
            <consortium name="culmorum"/>
            <person name="King R."/>
        </authorList>
    </citation>
    <scope>NUCLEOTIDE SEQUENCE</scope>
</reference>
<proteinExistence type="predicted"/>
<sequence>MSLVSIVEYKSFKALIEGAQQLTKPPNVMCRHTAKNKICDEYNEFKKKIKVKLNTVEFVCSTADFGLPLKEVIWGLQPIGLKVRHLRGKVLPLLVEDSKGLTHMIKLQK</sequence>
<evidence type="ECO:0000313" key="2">
    <source>
        <dbReference type="Proteomes" id="UP001153714"/>
    </source>
</evidence>
<dbReference type="EMBL" id="OU893340">
    <property type="protein sequence ID" value="CAG9796462.1"/>
    <property type="molecule type" value="Genomic_DNA"/>
</dbReference>
<organism evidence="1 2">
    <name type="scientific">Diatraea saccharalis</name>
    <name type="common">sugarcane borer</name>
    <dbReference type="NCBI Taxonomy" id="40085"/>
    <lineage>
        <taxon>Eukaryota</taxon>
        <taxon>Metazoa</taxon>
        <taxon>Ecdysozoa</taxon>
        <taxon>Arthropoda</taxon>
        <taxon>Hexapoda</taxon>
        <taxon>Insecta</taxon>
        <taxon>Pterygota</taxon>
        <taxon>Neoptera</taxon>
        <taxon>Endopterygota</taxon>
        <taxon>Lepidoptera</taxon>
        <taxon>Glossata</taxon>
        <taxon>Ditrysia</taxon>
        <taxon>Pyraloidea</taxon>
        <taxon>Crambidae</taxon>
        <taxon>Crambinae</taxon>
        <taxon>Diatraea</taxon>
    </lineage>
</organism>
<dbReference type="OrthoDB" id="10057873at2759"/>
<protein>
    <submittedName>
        <fullName evidence="1">Uncharacterized protein</fullName>
    </submittedName>
</protein>
<keyword evidence="2" id="KW-1185">Reference proteome</keyword>
<name>A0A9N9REX4_9NEOP</name>
<dbReference type="Proteomes" id="UP001153714">
    <property type="component" value="Chromosome 9"/>
</dbReference>
<reference evidence="1" key="1">
    <citation type="submission" date="2021-12" db="EMBL/GenBank/DDBJ databases">
        <authorList>
            <person name="King R."/>
        </authorList>
    </citation>
    <scope>NUCLEOTIDE SEQUENCE</scope>
</reference>
<gene>
    <name evidence="1" type="ORF">DIATSA_LOCUS13655</name>
</gene>
<accession>A0A9N9REX4</accession>
<evidence type="ECO:0000313" key="1">
    <source>
        <dbReference type="EMBL" id="CAG9796462.1"/>
    </source>
</evidence>
<dbReference type="AlphaFoldDB" id="A0A9N9REX4"/>